<feature type="transmembrane region" description="Helical" evidence="1">
    <location>
        <begin position="284"/>
        <end position="304"/>
    </location>
</feature>
<proteinExistence type="predicted"/>
<keyword evidence="1" id="KW-1133">Transmembrane helix</keyword>
<organism evidence="2">
    <name type="scientific">bioreactor metagenome</name>
    <dbReference type="NCBI Taxonomy" id="1076179"/>
    <lineage>
        <taxon>unclassified sequences</taxon>
        <taxon>metagenomes</taxon>
        <taxon>ecological metagenomes</taxon>
    </lineage>
</organism>
<evidence type="ECO:0000313" key="2">
    <source>
        <dbReference type="EMBL" id="MPM63987.1"/>
    </source>
</evidence>
<dbReference type="EMBL" id="VSSQ01019715">
    <property type="protein sequence ID" value="MPM63987.1"/>
    <property type="molecule type" value="Genomic_DNA"/>
</dbReference>
<keyword evidence="1" id="KW-0812">Transmembrane</keyword>
<sequence>MRRREALAVRHFDRAAAEHGILFRELQLVDAVNDRQRLDERVVAAPGLAAMRALARNGDANQRPAFMPAHDMQTAALGNDHIVRVDIRVRQHHRLHGGAFHVLFGKRAGNPHGKRFVEPKLLECARGKHRRRERAFVVHRAPAVDYAVFDFCAERVKAPVGCVARFYGVDMRVVQQNGLSAADSAEHVAHFVHPDLVKAELLHLPLQKAGGILLMVRYAFLGDELGQKANHLLLMRLDIRIQPPQFFLYVWHWYPSKSATSMDNILTHKTGHLTCTKLHHRPKLLLFWFFVFLTAKTVVIMKPFQISTCWRKLYANVAQGKAPSPRTGLDQRRDRNPLCCHHRAENALRARPAHRMAQEQVAVHAVL</sequence>
<evidence type="ECO:0000256" key="1">
    <source>
        <dbReference type="SAM" id="Phobius"/>
    </source>
</evidence>
<reference evidence="2" key="1">
    <citation type="submission" date="2019-08" db="EMBL/GenBank/DDBJ databases">
        <authorList>
            <person name="Kucharzyk K."/>
            <person name="Murdoch R.W."/>
            <person name="Higgins S."/>
            <person name="Loffler F."/>
        </authorList>
    </citation>
    <scope>NUCLEOTIDE SEQUENCE</scope>
</reference>
<accession>A0A645BF79</accession>
<comment type="caution">
    <text evidence="2">The sequence shown here is derived from an EMBL/GenBank/DDBJ whole genome shotgun (WGS) entry which is preliminary data.</text>
</comment>
<name>A0A645BF79_9ZZZZ</name>
<gene>
    <name evidence="2" type="ORF">SDC9_110872</name>
</gene>
<keyword evidence="1" id="KW-0472">Membrane</keyword>
<dbReference type="AlphaFoldDB" id="A0A645BF79"/>
<protein>
    <submittedName>
        <fullName evidence="2">Uncharacterized protein</fullName>
    </submittedName>
</protein>